<feature type="domain" description="Glycosyltransferase 2-like" evidence="1">
    <location>
        <begin position="6"/>
        <end position="168"/>
    </location>
</feature>
<dbReference type="InterPro" id="IPR001173">
    <property type="entry name" value="Glyco_trans_2-like"/>
</dbReference>
<dbReference type="AlphaFoldDB" id="A0A939B3N3"/>
<sequence>MNEGLSILLPAYNQVCVERVITLKRLCDSIPSLNYEIIVADDGSPDLGAVERNSVINSMANCRFIRKERNEGSAATRNRLAELSQYEWLIFLDCDMDIPDQDFIKKYVDKRIQGCVVNGGLNIGGSMEANRLNLRYLYESREASSHTAEQRNRNPYKSFRSTNFMIQRDLFLSIKFEEKMKRYEDVYFGKVLRQKNIKVLHIDNPVVMNDFESNPDYINKIELDARILSTFSDELKGYSHLLTLANTLRRMPPLYYSVRTWHWAFGKAERNILTGSHPCLKLLNIYRIGYFLSNKQY</sequence>
<evidence type="ECO:0000259" key="1">
    <source>
        <dbReference type="Pfam" id="PF00535"/>
    </source>
</evidence>
<dbReference type="InterPro" id="IPR029044">
    <property type="entry name" value="Nucleotide-diphossugar_trans"/>
</dbReference>
<dbReference type="RefSeq" id="WP_205107570.1">
    <property type="nucleotide sequence ID" value="NZ_JACJJL010000003.1"/>
</dbReference>
<organism evidence="2 3">
    <name type="scientific">Marseilla massiliensis</name>
    <dbReference type="NCBI Taxonomy" id="1841864"/>
    <lineage>
        <taxon>Bacteria</taxon>
        <taxon>Pseudomonadati</taxon>
        <taxon>Bacteroidota</taxon>
        <taxon>Bacteroidia</taxon>
        <taxon>Bacteroidales</taxon>
        <taxon>Prevotellaceae</taxon>
        <taxon>Marseilla</taxon>
    </lineage>
</organism>
<protein>
    <submittedName>
        <fullName evidence="2">Glycosyltransferase family 2 protein</fullName>
    </submittedName>
</protein>
<reference evidence="2 3" key="1">
    <citation type="journal article" date="2021" name="Sci. Rep.">
        <title>The distribution of antibiotic resistance genes in chicken gut microbiota commensals.</title>
        <authorList>
            <person name="Juricova H."/>
            <person name="Matiasovicova J."/>
            <person name="Kubasova T."/>
            <person name="Cejkova D."/>
            <person name="Rychlik I."/>
        </authorList>
    </citation>
    <scope>NUCLEOTIDE SEQUENCE [LARGE SCALE GENOMIC DNA]</scope>
    <source>
        <strain evidence="2 3">An819</strain>
    </source>
</reference>
<gene>
    <name evidence="2" type="ORF">H6B30_02470</name>
</gene>
<proteinExistence type="predicted"/>
<dbReference type="Pfam" id="PF00535">
    <property type="entry name" value="Glycos_transf_2"/>
    <property type="match status" value="1"/>
</dbReference>
<keyword evidence="3" id="KW-1185">Reference proteome</keyword>
<evidence type="ECO:0000313" key="3">
    <source>
        <dbReference type="Proteomes" id="UP000764045"/>
    </source>
</evidence>
<dbReference type="Proteomes" id="UP000764045">
    <property type="component" value="Unassembled WGS sequence"/>
</dbReference>
<dbReference type="SUPFAM" id="SSF53448">
    <property type="entry name" value="Nucleotide-diphospho-sugar transferases"/>
    <property type="match status" value="1"/>
</dbReference>
<dbReference type="EMBL" id="JACJJL010000003">
    <property type="protein sequence ID" value="MBM6660625.1"/>
    <property type="molecule type" value="Genomic_DNA"/>
</dbReference>
<accession>A0A939B3N3</accession>
<dbReference type="PANTHER" id="PTHR43685">
    <property type="entry name" value="GLYCOSYLTRANSFERASE"/>
    <property type="match status" value="1"/>
</dbReference>
<dbReference type="PANTHER" id="PTHR43685:SF3">
    <property type="entry name" value="SLR2126 PROTEIN"/>
    <property type="match status" value="1"/>
</dbReference>
<dbReference type="InterPro" id="IPR050834">
    <property type="entry name" value="Glycosyltransf_2"/>
</dbReference>
<dbReference type="Gene3D" id="3.90.550.10">
    <property type="entry name" value="Spore Coat Polysaccharide Biosynthesis Protein SpsA, Chain A"/>
    <property type="match status" value="1"/>
</dbReference>
<comment type="caution">
    <text evidence="2">The sequence shown here is derived from an EMBL/GenBank/DDBJ whole genome shotgun (WGS) entry which is preliminary data.</text>
</comment>
<name>A0A939B3N3_9BACT</name>
<evidence type="ECO:0000313" key="2">
    <source>
        <dbReference type="EMBL" id="MBM6660625.1"/>
    </source>
</evidence>